<accession>A0A6J5NPZ6</accession>
<proteinExistence type="predicted"/>
<gene>
    <name evidence="1" type="ORF">UFOVP703_56</name>
</gene>
<sequence length="111" mass="12379">MDADRRQGLQDSLALREIVGLLESHKQADVVKALGTVRQALGDLVVVAERLANRPPDMGPGPLMVVDSSPPVFTPPRRERVKAIECKTDRFGRIERLELVWEVVPMERLNG</sequence>
<protein>
    <submittedName>
        <fullName evidence="1">Uncharacterized protein</fullName>
    </submittedName>
</protein>
<reference evidence="1" key="1">
    <citation type="submission" date="2020-04" db="EMBL/GenBank/DDBJ databases">
        <authorList>
            <person name="Chiriac C."/>
            <person name="Salcher M."/>
            <person name="Ghai R."/>
            <person name="Kavagutti S V."/>
        </authorList>
    </citation>
    <scope>NUCLEOTIDE SEQUENCE</scope>
</reference>
<name>A0A6J5NPZ6_9CAUD</name>
<dbReference type="EMBL" id="LR796673">
    <property type="protein sequence ID" value="CAB4159078.1"/>
    <property type="molecule type" value="Genomic_DNA"/>
</dbReference>
<organism evidence="1">
    <name type="scientific">uncultured Caudovirales phage</name>
    <dbReference type="NCBI Taxonomy" id="2100421"/>
    <lineage>
        <taxon>Viruses</taxon>
        <taxon>Duplodnaviria</taxon>
        <taxon>Heunggongvirae</taxon>
        <taxon>Uroviricota</taxon>
        <taxon>Caudoviricetes</taxon>
        <taxon>Peduoviridae</taxon>
        <taxon>Maltschvirus</taxon>
        <taxon>Maltschvirus maltsch</taxon>
    </lineage>
</organism>
<evidence type="ECO:0000313" key="1">
    <source>
        <dbReference type="EMBL" id="CAB4159078.1"/>
    </source>
</evidence>